<organism evidence="1 2">
    <name type="scientific">Lepagella muris</name>
    <dbReference type="NCBI Taxonomy" id="3032870"/>
    <lineage>
        <taxon>Bacteria</taxon>
        <taxon>Pseudomonadati</taxon>
        <taxon>Bacteroidota</taxon>
        <taxon>Bacteroidia</taxon>
        <taxon>Bacteroidales</taxon>
        <taxon>Muribaculaceae</taxon>
        <taxon>Lepagella</taxon>
    </lineage>
</organism>
<reference evidence="1" key="1">
    <citation type="submission" date="2019-04" db="EMBL/GenBank/DDBJ databases">
        <title>Microbes associate with the intestines of laboratory mice.</title>
        <authorList>
            <person name="Navarre W."/>
            <person name="Wong E."/>
            <person name="Huang K."/>
            <person name="Tropini C."/>
            <person name="Ng K."/>
            <person name="Yu B."/>
        </authorList>
    </citation>
    <scope>NUCLEOTIDE SEQUENCE</scope>
    <source>
        <strain evidence="1">NM04_E33</strain>
    </source>
</reference>
<proteinExistence type="predicted"/>
<dbReference type="EMBL" id="SRYB01000005">
    <property type="protein sequence ID" value="TGY79814.1"/>
    <property type="molecule type" value="Genomic_DNA"/>
</dbReference>
<sequence>MKLDRFINRPVLSTVISVFIVIFGILGLTSLPIEQYPDIAPPTVRVSTTYTGANAQTVLNSVIAPLEEQINGAENMDYMVSSASNNGSASIEVHFKQGMDPDMAAVDVQNRVAKAASFLPSEVNQVGVITQKRQTSMLMVIGMFDPEDKYTTQFIDNYMSINILPQIKRVSGVGEAMAFGADYSMRIWLKPDKMAQYRLMPTDISAALAEQNIEAAPGQFGEQGNQSFQYVLRYKGRLSEPSEFEDIIIKASPDGEVLRLSDVADVELGRLTYGFQNLNNGHIGSSAIIFQSAGSNATKVIEDIEKLMDEARKSLPAGMVLQTTMSVNDFLFASIEEVIKTLIEAFVLVFIVVFIFLQDFRSTLIPMIAIPVALIGTFFLLYIFGFTINLLTLSALVLAIAIVVDDAIVVVEAVHAKLDQGYKSPRKASIDAMREISGALISITLVMMLVFIPVSFLGGTSGIFYRQFGLTMAMSIGLSAINALTLSPALCAIFLKGHDDKNLKERMGEAYGEAAKTMAATYKSRFTLPPLVTVIFLIAAIVFLVLGWYTFENVALSCIAVIVAIIALCGLFTKSFINAFNNSFDKLLGVYNKAVRFCTNHKVTSFGLVGLFIAILVYLMAITPTALVPTEDTGTIMGAVTLPPATSQERTQSIMNQVDSIVGSIPAVQSRTAITGYSFVGGQGNTYGSFIIKLKPWDQRDEETESASAVLGQLFMMTGAIKDARIMFFQPPMISGYSATNGFEIKLQDKTGGDLDKFFQVYQKFIGALNADPSIQMAYSNFNPTFPQYLVEIDVAKVKQAGLTQNTILSALQGYYGGMYISNFNSFGKLYRVMMQASPDARVSPETLKQIKVRNGVEMAPIDNFVKLTRVYGPDLIDRFNMFTAISVTGTPAPGVSSGDAIAVINRIAEETLPDGYGFEYSGMTREEASGSSGSTGYVFALVLLFVYLILSAQYESYILPWSVILSVPFGLAGAFIFARMMDIANNIYLQIALIMLIGLLAKNAILIVEFALDRRKTGMSITNAAVQGAIARLRPILMTSLAMIIGLLPMMFAHGAGRNGNQALGSGAIGGMLIGMVLQVLVVPALFVAFQALQEKLSPPKWKDTDNTGISSELEQYAIKRD</sequence>
<name>A0AC61RI05_9BACT</name>
<keyword evidence="2" id="KW-1185">Reference proteome</keyword>
<protein>
    <submittedName>
        <fullName evidence="1">Uncharacterized protein</fullName>
    </submittedName>
</protein>
<gene>
    <name evidence="1" type="ORF">E5331_05410</name>
</gene>
<comment type="caution">
    <text evidence="1">The sequence shown here is derived from an EMBL/GenBank/DDBJ whole genome shotgun (WGS) entry which is preliminary data.</text>
</comment>
<evidence type="ECO:0000313" key="2">
    <source>
        <dbReference type="Proteomes" id="UP000306319"/>
    </source>
</evidence>
<accession>A0AC61RI05</accession>
<evidence type="ECO:0000313" key="1">
    <source>
        <dbReference type="EMBL" id="TGY79814.1"/>
    </source>
</evidence>
<dbReference type="Proteomes" id="UP000306319">
    <property type="component" value="Unassembled WGS sequence"/>
</dbReference>